<evidence type="ECO:0000313" key="2">
    <source>
        <dbReference type="EMBL" id="KZV89206.1"/>
    </source>
</evidence>
<feature type="non-terminal residue" evidence="2">
    <location>
        <position position="67"/>
    </location>
</feature>
<keyword evidence="3" id="KW-1185">Reference proteome</keyword>
<gene>
    <name evidence="2" type="ORF">EXIGLDRAFT_771993</name>
</gene>
<organism evidence="2 3">
    <name type="scientific">Exidia glandulosa HHB12029</name>
    <dbReference type="NCBI Taxonomy" id="1314781"/>
    <lineage>
        <taxon>Eukaryota</taxon>
        <taxon>Fungi</taxon>
        <taxon>Dikarya</taxon>
        <taxon>Basidiomycota</taxon>
        <taxon>Agaricomycotina</taxon>
        <taxon>Agaricomycetes</taxon>
        <taxon>Auriculariales</taxon>
        <taxon>Exidiaceae</taxon>
        <taxon>Exidia</taxon>
    </lineage>
</organism>
<feature type="compositionally biased region" description="Basic and acidic residues" evidence="1">
    <location>
        <begin position="1"/>
        <end position="10"/>
    </location>
</feature>
<proteinExistence type="predicted"/>
<feature type="compositionally biased region" description="Acidic residues" evidence="1">
    <location>
        <begin position="28"/>
        <end position="39"/>
    </location>
</feature>
<dbReference type="EMBL" id="KV426079">
    <property type="protein sequence ID" value="KZV89206.1"/>
    <property type="molecule type" value="Genomic_DNA"/>
</dbReference>
<dbReference type="AlphaFoldDB" id="A0A165FLW5"/>
<reference evidence="2 3" key="1">
    <citation type="journal article" date="2016" name="Mol. Biol. Evol.">
        <title>Comparative Genomics of Early-Diverging Mushroom-Forming Fungi Provides Insights into the Origins of Lignocellulose Decay Capabilities.</title>
        <authorList>
            <person name="Nagy L.G."/>
            <person name="Riley R."/>
            <person name="Tritt A."/>
            <person name="Adam C."/>
            <person name="Daum C."/>
            <person name="Floudas D."/>
            <person name="Sun H."/>
            <person name="Yadav J.S."/>
            <person name="Pangilinan J."/>
            <person name="Larsson K.H."/>
            <person name="Matsuura K."/>
            <person name="Barry K."/>
            <person name="Labutti K."/>
            <person name="Kuo R."/>
            <person name="Ohm R.A."/>
            <person name="Bhattacharya S.S."/>
            <person name="Shirouzu T."/>
            <person name="Yoshinaga Y."/>
            <person name="Martin F.M."/>
            <person name="Grigoriev I.V."/>
            <person name="Hibbett D.S."/>
        </authorList>
    </citation>
    <scope>NUCLEOTIDE SEQUENCE [LARGE SCALE GENOMIC DNA]</scope>
    <source>
        <strain evidence="2 3">HHB12029</strain>
    </source>
</reference>
<evidence type="ECO:0000313" key="3">
    <source>
        <dbReference type="Proteomes" id="UP000077266"/>
    </source>
</evidence>
<sequence length="67" mass="6956">MEAGPSRHPDALPLDDVPEPVNEADSAGPDDEPEAEPLDDDALAAVYDKALEAATSGVEREAELGTI</sequence>
<dbReference type="InParanoid" id="A0A165FLW5"/>
<feature type="region of interest" description="Disordered" evidence="1">
    <location>
        <begin position="1"/>
        <end position="39"/>
    </location>
</feature>
<dbReference type="OrthoDB" id="2143914at2759"/>
<name>A0A165FLW5_EXIGL</name>
<evidence type="ECO:0000256" key="1">
    <source>
        <dbReference type="SAM" id="MobiDB-lite"/>
    </source>
</evidence>
<accession>A0A165FLW5</accession>
<dbReference type="Proteomes" id="UP000077266">
    <property type="component" value="Unassembled WGS sequence"/>
</dbReference>
<protein>
    <submittedName>
        <fullName evidence="2">Uncharacterized protein</fullName>
    </submittedName>
</protein>